<keyword evidence="6 8" id="KW-1133">Transmembrane helix</keyword>
<dbReference type="InterPro" id="IPR032805">
    <property type="entry name" value="Wax_synthase_dom"/>
</dbReference>
<reference evidence="10" key="1">
    <citation type="submission" date="2021-03" db="EMBL/GenBank/DDBJ databases">
        <title>Draft genome sequence of rust myrtle Austropuccinia psidii MF-1, a brazilian biotype.</title>
        <authorList>
            <person name="Quecine M.C."/>
            <person name="Pachon D.M.R."/>
            <person name="Bonatelli M.L."/>
            <person name="Correr F.H."/>
            <person name="Franceschini L.M."/>
            <person name="Leite T.F."/>
            <person name="Margarido G.R.A."/>
            <person name="Almeida C.A."/>
            <person name="Ferrarezi J.A."/>
            <person name="Labate C.A."/>
        </authorList>
    </citation>
    <scope>NUCLEOTIDE SEQUENCE</scope>
    <source>
        <strain evidence="10">MF-1</strain>
    </source>
</reference>
<dbReference type="AlphaFoldDB" id="A0A9Q3BNQ0"/>
<sequence length="632" mass="71398">MADRASKTAVLRASPGVCIAWDRSFGGRHCADSPPIRSSRWHIAKVTHPGLQKHCEDVFGISSLDIQAWPPFEGNLASCKSKTEPIQSSSHVWCSWPVFDGCTGIVAHIEPIYPWIFGIVSASISQRVLSGFHPAQRPQECRFTTQCISWLHLPFLIWYPQAINVIVLGKSLQYIFPLPSEFTLTPPTASLPVQPLEMRDKLHLPKSSALCEPPGFFVLAYLVPLVLQCSLLHPSFSKSSSLRLLRRALTPINFYLCIRFPFFYCFLPLEQRLLSNIRLSALGFYFAVKSLDWGFSKGPYYTRTLKVIDGIKQWERDELSESVRQAQEENEVNILELFRWTLSQLTSMRGFSFSWGPTSHANTYSTLDLFYRFYKVKLAGFCALYVILSVRDSPFLSLRSALLSLGLPDFPGLNIFAEAFLTLAFGILLATNIDAKFTSLTLYVTAIHELLIFCNLPKGICEFFNPTYYPPLFNSPHKSNSLEEFWSRGWHTVLRRTFLIGGGKPAGWLTKAAGGGVRMQKIACIIGAFVTSALFHEYMLLVVFQVPHSNPHIFPTSFPGSGIYFLLQPFGIIIEPYIIPLIPKKLGGGKMWVWIFGLVTAYTFRAEFSGPHRLLSAYPPFSKIPWKFYLIP</sequence>
<keyword evidence="4" id="KW-0808">Transferase</keyword>
<protein>
    <recommendedName>
        <fullName evidence="9">Wax synthase domain-containing protein</fullName>
    </recommendedName>
</protein>
<comment type="pathway">
    <text evidence="2">Secondary metabolite biosynthesis.</text>
</comment>
<dbReference type="OrthoDB" id="1077582at2759"/>
<feature type="transmembrane region" description="Helical" evidence="8">
    <location>
        <begin position="410"/>
        <end position="430"/>
    </location>
</feature>
<evidence type="ECO:0000256" key="4">
    <source>
        <dbReference type="ARBA" id="ARBA00022679"/>
    </source>
</evidence>
<dbReference type="GO" id="GO:0006629">
    <property type="term" value="P:lipid metabolic process"/>
    <property type="evidence" value="ECO:0007669"/>
    <property type="project" value="InterPro"/>
</dbReference>
<feature type="transmembrane region" description="Helical" evidence="8">
    <location>
        <begin position="373"/>
        <end position="390"/>
    </location>
</feature>
<evidence type="ECO:0000256" key="6">
    <source>
        <dbReference type="ARBA" id="ARBA00022989"/>
    </source>
</evidence>
<organism evidence="10 11">
    <name type="scientific">Austropuccinia psidii MF-1</name>
    <dbReference type="NCBI Taxonomy" id="1389203"/>
    <lineage>
        <taxon>Eukaryota</taxon>
        <taxon>Fungi</taxon>
        <taxon>Dikarya</taxon>
        <taxon>Basidiomycota</taxon>
        <taxon>Pucciniomycotina</taxon>
        <taxon>Pucciniomycetes</taxon>
        <taxon>Pucciniales</taxon>
        <taxon>Sphaerophragmiaceae</taxon>
        <taxon>Austropuccinia</taxon>
    </lineage>
</organism>
<dbReference type="Proteomes" id="UP000765509">
    <property type="component" value="Unassembled WGS sequence"/>
</dbReference>
<evidence type="ECO:0000256" key="2">
    <source>
        <dbReference type="ARBA" id="ARBA00005179"/>
    </source>
</evidence>
<proteinExistence type="inferred from homology"/>
<dbReference type="EMBL" id="AVOT02001778">
    <property type="protein sequence ID" value="MBW0468126.1"/>
    <property type="molecule type" value="Genomic_DNA"/>
</dbReference>
<comment type="similarity">
    <text evidence="3">Belongs to the wax synthase family.</text>
</comment>
<evidence type="ECO:0000313" key="11">
    <source>
        <dbReference type="Proteomes" id="UP000765509"/>
    </source>
</evidence>
<dbReference type="InterPro" id="IPR044851">
    <property type="entry name" value="Wax_synthase"/>
</dbReference>
<evidence type="ECO:0000256" key="3">
    <source>
        <dbReference type="ARBA" id="ARBA00007282"/>
    </source>
</evidence>
<accession>A0A9Q3BNQ0</accession>
<dbReference type="Pfam" id="PF13813">
    <property type="entry name" value="MBOAT_2"/>
    <property type="match status" value="1"/>
</dbReference>
<feature type="transmembrane region" description="Helical" evidence="8">
    <location>
        <begin position="522"/>
        <end position="541"/>
    </location>
</feature>
<dbReference type="PANTHER" id="PTHR31595:SF57">
    <property type="entry name" value="OS04G0481900 PROTEIN"/>
    <property type="match status" value="1"/>
</dbReference>
<keyword evidence="5 8" id="KW-0812">Transmembrane</keyword>
<evidence type="ECO:0000259" key="9">
    <source>
        <dbReference type="Pfam" id="PF13813"/>
    </source>
</evidence>
<feature type="transmembrane region" description="Helical" evidence="8">
    <location>
        <begin position="216"/>
        <end position="236"/>
    </location>
</feature>
<dbReference type="GO" id="GO:0008374">
    <property type="term" value="F:O-acyltransferase activity"/>
    <property type="evidence" value="ECO:0007669"/>
    <property type="project" value="InterPro"/>
</dbReference>
<evidence type="ECO:0000256" key="5">
    <source>
        <dbReference type="ARBA" id="ARBA00022692"/>
    </source>
</evidence>
<dbReference type="GO" id="GO:0016020">
    <property type="term" value="C:membrane"/>
    <property type="evidence" value="ECO:0007669"/>
    <property type="project" value="UniProtKB-SubCell"/>
</dbReference>
<evidence type="ECO:0000256" key="7">
    <source>
        <dbReference type="ARBA" id="ARBA00023136"/>
    </source>
</evidence>
<evidence type="ECO:0000313" key="10">
    <source>
        <dbReference type="EMBL" id="MBW0468126.1"/>
    </source>
</evidence>
<comment type="caution">
    <text evidence="10">The sequence shown here is derived from an EMBL/GenBank/DDBJ whole genome shotgun (WGS) entry which is preliminary data.</text>
</comment>
<feature type="domain" description="Wax synthase" evidence="9">
    <location>
        <begin position="469"/>
        <end position="545"/>
    </location>
</feature>
<feature type="transmembrane region" description="Helical" evidence="8">
    <location>
        <begin position="561"/>
        <end position="579"/>
    </location>
</feature>
<dbReference type="PANTHER" id="PTHR31595">
    <property type="entry name" value="LONG-CHAIN-ALCOHOL O-FATTY-ACYLTRANSFERASE 3-RELATED"/>
    <property type="match status" value="1"/>
</dbReference>
<keyword evidence="7 8" id="KW-0472">Membrane</keyword>
<comment type="subcellular location">
    <subcellularLocation>
        <location evidence="1">Membrane</location>
        <topology evidence="1">Multi-pass membrane protein</topology>
    </subcellularLocation>
</comment>
<evidence type="ECO:0000256" key="1">
    <source>
        <dbReference type="ARBA" id="ARBA00004141"/>
    </source>
</evidence>
<keyword evidence="11" id="KW-1185">Reference proteome</keyword>
<gene>
    <name evidence="10" type="ORF">O181_007841</name>
</gene>
<name>A0A9Q3BNQ0_9BASI</name>
<evidence type="ECO:0000256" key="8">
    <source>
        <dbReference type="SAM" id="Phobius"/>
    </source>
</evidence>